<dbReference type="SUPFAM" id="SSF53822">
    <property type="entry name" value="Periplasmic binding protein-like I"/>
    <property type="match status" value="1"/>
</dbReference>
<organism evidence="5 6">
    <name type="scientific">Pseudofrankia inefficax (strain DSM 45817 / CECT 9037 / DDB 130130 / EuI1c)</name>
    <name type="common">Frankia inefficax</name>
    <dbReference type="NCBI Taxonomy" id="298654"/>
    <lineage>
        <taxon>Bacteria</taxon>
        <taxon>Bacillati</taxon>
        <taxon>Actinomycetota</taxon>
        <taxon>Actinomycetes</taxon>
        <taxon>Frankiales</taxon>
        <taxon>Frankiaceae</taxon>
        <taxon>Pseudofrankia</taxon>
    </lineage>
</organism>
<dbReference type="PANTHER" id="PTHR47235">
    <property type="entry name" value="BLR6548 PROTEIN"/>
    <property type="match status" value="1"/>
</dbReference>
<feature type="chain" id="PRO_5039419544" evidence="3">
    <location>
        <begin position="27"/>
        <end position="426"/>
    </location>
</feature>
<evidence type="ECO:0000256" key="1">
    <source>
        <dbReference type="ARBA" id="ARBA00010062"/>
    </source>
</evidence>
<feature type="signal peptide" evidence="3">
    <location>
        <begin position="1"/>
        <end position="26"/>
    </location>
</feature>
<dbReference type="InParanoid" id="E3JDE7"/>
<evidence type="ECO:0000256" key="3">
    <source>
        <dbReference type="SAM" id="SignalP"/>
    </source>
</evidence>
<dbReference type="PROSITE" id="PS51257">
    <property type="entry name" value="PROKAR_LIPOPROTEIN"/>
    <property type="match status" value="1"/>
</dbReference>
<dbReference type="STRING" id="298654.FraEuI1c_5595"/>
<accession>E3JDE7</accession>
<protein>
    <submittedName>
        <fullName evidence="5">Extracellular ligand-binding receptor</fullName>
    </submittedName>
</protein>
<evidence type="ECO:0000313" key="5">
    <source>
        <dbReference type="EMBL" id="ADP83580.1"/>
    </source>
</evidence>
<dbReference type="CDD" id="cd06341">
    <property type="entry name" value="PBP1_ABC_ligand_binding-like"/>
    <property type="match status" value="1"/>
</dbReference>
<evidence type="ECO:0000259" key="4">
    <source>
        <dbReference type="Pfam" id="PF13458"/>
    </source>
</evidence>
<feature type="domain" description="Leucine-binding protein" evidence="4">
    <location>
        <begin position="53"/>
        <end position="400"/>
    </location>
</feature>
<name>E3JDE7_PSEI1</name>
<dbReference type="AlphaFoldDB" id="E3JDE7"/>
<proteinExistence type="inferred from homology"/>
<evidence type="ECO:0000313" key="6">
    <source>
        <dbReference type="Proteomes" id="UP000002484"/>
    </source>
</evidence>
<dbReference type="Pfam" id="PF13458">
    <property type="entry name" value="Peripla_BP_6"/>
    <property type="match status" value="1"/>
</dbReference>
<evidence type="ECO:0000256" key="2">
    <source>
        <dbReference type="ARBA" id="ARBA00022729"/>
    </source>
</evidence>
<gene>
    <name evidence="5" type="ordered locus">FraEuI1c_5595</name>
</gene>
<dbReference type="PANTHER" id="PTHR47235:SF1">
    <property type="entry name" value="BLR6548 PROTEIN"/>
    <property type="match status" value="1"/>
</dbReference>
<dbReference type="EMBL" id="CP002299">
    <property type="protein sequence ID" value="ADP83580.1"/>
    <property type="molecule type" value="Genomic_DNA"/>
</dbReference>
<keyword evidence="6" id="KW-1185">Reference proteome</keyword>
<dbReference type="Gene3D" id="3.40.50.2300">
    <property type="match status" value="2"/>
</dbReference>
<dbReference type="InterPro" id="IPR028082">
    <property type="entry name" value="Peripla_BP_I"/>
</dbReference>
<comment type="similarity">
    <text evidence="1">Belongs to the leucine-binding protein family.</text>
</comment>
<keyword evidence="2 3" id="KW-0732">Signal</keyword>
<dbReference type="eggNOG" id="COG0683">
    <property type="taxonomic scope" value="Bacteria"/>
</dbReference>
<dbReference type="KEGG" id="fri:FraEuI1c_5595"/>
<dbReference type="InterPro" id="IPR028081">
    <property type="entry name" value="Leu-bd"/>
</dbReference>
<sequence precursor="true">MARQLGNRHSRALAAVAAVIVTSLVAAGCATTGGSSSSTSGAACNTPGYSANEIQLGFIYPNSGAVAPALSASKSGFDARIAEANAAGGIYGRKIVTSWRDDAGTPGQNLEAAQDLIERQKVFGLVEATVAAGGSAEYLRKANVPVSGIAAEALWADPKYRNMFEYSYVFTTGPSVTTFGDYAKSQGGTKAAIIESDGTANATDIGAKIGTSLAAAGIPTAPGHFLYSPNAVDPEKLGEQLKAAHVDVVVAAFAGDQLAELVRGIKAGGASLKVILAPSGYDSSLVRKYGKTLSGLTAAVAYVPFQIGDKAHQDYLRAMSNFAPELQPPDQELAFVTYILTDLFLYGLQKAGPCPTRAGYIDALRASTYTSGLLPGPVDMTKDFGQIARCYTFMRVNDAGTGYDVVPSAEAGATDRNQWCGQRLTQ</sequence>
<dbReference type="Proteomes" id="UP000002484">
    <property type="component" value="Chromosome"/>
</dbReference>
<dbReference type="RefSeq" id="WP_013426698.1">
    <property type="nucleotide sequence ID" value="NC_014666.1"/>
</dbReference>
<reference evidence="5 6" key="1">
    <citation type="submission" date="2010-10" db="EMBL/GenBank/DDBJ databases">
        <title>Complete sequence of Frankia sp. EuI1c.</title>
        <authorList>
            <consortium name="US DOE Joint Genome Institute"/>
            <person name="Lucas S."/>
            <person name="Copeland A."/>
            <person name="Lapidus A."/>
            <person name="Cheng J.-F."/>
            <person name="Bruce D."/>
            <person name="Goodwin L."/>
            <person name="Pitluck S."/>
            <person name="Chertkov O."/>
            <person name="Detter J.C."/>
            <person name="Han C."/>
            <person name="Tapia R."/>
            <person name="Land M."/>
            <person name="Hauser L."/>
            <person name="Jeffries C."/>
            <person name="Kyrpides N."/>
            <person name="Ivanova N."/>
            <person name="Mikhailova N."/>
            <person name="Beauchemin N."/>
            <person name="Sen A."/>
            <person name="Sur S.A."/>
            <person name="Gtari M."/>
            <person name="Wall L."/>
            <person name="Tisa L."/>
            <person name="Woyke T."/>
        </authorList>
    </citation>
    <scope>NUCLEOTIDE SEQUENCE [LARGE SCALE GENOMIC DNA]</scope>
    <source>
        <strain evidence="6">DSM 45817 / CECT 9037 / EuI1c</strain>
    </source>
</reference>
<dbReference type="HOGENOM" id="CLU_054023_0_0_11"/>
<keyword evidence="5" id="KW-0675">Receptor</keyword>